<dbReference type="Pfam" id="PF01412">
    <property type="entry name" value="ArfGap"/>
    <property type="match status" value="1"/>
</dbReference>
<dbReference type="GO" id="GO:0008270">
    <property type="term" value="F:zinc ion binding"/>
    <property type="evidence" value="ECO:0007669"/>
    <property type="project" value="UniProtKB-KW"/>
</dbReference>
<accession>A0A0P1BPG7</accession>
<feature type="region of interest" description="Disordered" evidence="2">
    <location>
        <begin position="104"/>
        <end position="221"/>
    </location>
</feature>
<feature type="compositionally biased region" description="Low complexity" evidence="2">
    <location>
        <begin position="156"/>
        <end position="180"/>
    </location>
</feature>
<feature type="compositionally biased region" description="Polar residues" evidence="2">
    <location>
        <begin position="289"/>
        <end position="298"/>
    </location>
</feature>
<dbReference type="AlphaFoldDB" id="A0A0P1BPG7"/>
<feature type="domain" description="Arf-GAP" evidence="3">
    <location>
        <begin position="36"/>
        <end position="115"/>
    </location>
</feature>
<dbReference type="InterPro" id="IPR051718">
    <property type="entry name" value="ARF_GTPase-activating"/>
</dbReference>
<feature type="compositionally biased region" description="Low complexity" evidence="2">
    <location>
        <begin position="201"/>
        <end position="215"/>
    </location>
</feature>
<evidence type="ECO:0000259" key="3">
    <source>
        <dbReference type="PROSITE" id="PS50115"/>
    </source>
</evidence>
<evidence type="ECO:0000256" key="1">
    <source>
        <dbReference type="PROSITE-ProRule" id="PRU00288"/>
    </source>
</evidence>
<dbReference type="EMBL" id="CCYA01000270">
    <property type="protein sequence ID" value="CEH18309.1"/>
    <property type="molecule type" value="Genomic_DNA"/>
</dbReference>
<dbReference type="SMART" id="SM00105">
    <property type="entry name" value="ArfGap"/>
    <property type="match status" value="1"/>
</dbReference>
<evidence type="ECO:0000256" key="2">
    <source>
        <dbReference type="SAM" id="MobiDB-lite"/>
    </source>
</evidence>
<dbReference type="PROSITE" id="PS50115">
    <property type="entry name" value="ARFGAP"/>
    <property type="match status" value="1"/>
</dbReference>
<dbReference type="OrthoDB" id="10266696at2759"/>
<proteinExistence type="predicted"/>
<dbReference type="PANTHER" id="PTHR45705">
    <property type="entry name" value="FI20236P1"/>
    <property type="match status" value="1"/>
</dbReference>
<keyword evidence="1" id="KW-0863">Zinc-finger</keyword>
<dbReference type="GO" id="GO:0005737">
    <property type="term" value="C:cytoplasm"/>
    <property type="evidence" value="ECO:0007669"/>
    <property type="project" value="TreeGrafter"/>
</dbReference>
<feature type="compositionally biased region" description="Low complexity" evidence="2">
    <location>
        <begin position="300"/>
        <end position="317"/>
    </location>
</feature>
<dbReference type="GO" id="GO:0005096">
    <property type="term" value="F:GTPase activator activity"/>
    <property type="evidence" value="ECO:0007669"/>
    <property type="project" value="InterPro"/>
</dbReference>
<evidence type="ECO:0000313" key="4">
    <source>
        <dbReference type="EMBL" id="CEH18309.1"/>
    </source>
</evidence>
<dbReference type="SUPFAM" id="SSF57863">
    <property type="entry name" value="ArfGap/RecO-like zinc finger"/>
    <property type="match status" value="1"/>
</dbReference>
<dbReference type="Gene3D" id="1.10.220.150">
    <property type="entry name" value="Arf GTPase activating protein"/>
    <property type="match status" value="1"/>
</dbReference>
<organism evidence="4 5">
    <name type="scientific">Ceraceosorus bombacis</name>
    <dbReference type="NCBI Taxonomy" id="401625"/>
    <lineage>
        <taxon>Eukaryota</taxon>
        <taxon>Fungi</taxon>
        <taxon>Dikarya</taxon>
        <taxon>Basidiomycota</taxon>
        <taxon>Ustilaginomycotina</taxon>
        <taxon>Exobasidiomycetes</taxon>
        <taxon>Ceraceosorales</taxon>
        <taxon>Ceraceosoraceae</taxon>
        <taxon>Ceraceosorus</taxon>
    </lineage>
</organism>
<dbReference type="InterPro" id="IPR037278">
    <property type="entry name" value="ARFGAP/RecO"/>
</dbReference>
<protein>
    <submittedName>
        <fullName evidence="4">Predicted GTPase-activating protein</fullName>
    </submittedName>
</protein>
<sequence>MRPTLGRSGRWSSSPTTRAAWTARRTIRDGHLGICIHRSMGTHISKVKSIDLDIWTPEQMASIQKWGNKRANAYWEAHLKAGHVPPDHKIESFIRSKYETRRWAKEGAPPSDPSVLDEGGAAPASAPATAPAAGSSTSPKPARAAPGPAIDLLSDPAEVPAAAPRAASTPAPVSASAAQPAPAPPKPATGGGGGLFDLDWSDSAATSTTSPTSPTVGGARGKSDILSLFAQKPPVATSPPVQNAGNQSAFGGLDAFGGLSMGGTPAPAPAAGASNPWASPPAAAQSNNTFGSSSNDIWGSTVSSNSTAAPSTSGAAAQKKDAFSDIWGDFK</sequence>
<feature type="region of interest" description="Disordered" evidence="2">
    <location>
        <begin position="1"/>
        <end position="20"/>
    </location>
</feature>
<keyword evidence="1" id="KW-0862">Zinc</keyword>
<dbReference type="InterPro" id="IPR038508">
    <property type="entry name" value="ArfGAP_dom_sf"/>
</dbReference>
<reference evidence="4 5" key="1">
    <citation type="submission" date="2014-09" db="EMBL/GenBank/DDBJ databases">
        <authorList>
            <person name="Magalhaes I.L.F."/>
            <person name="Oliveira U."/>
            <person name="Santos F.R."/>
            <person name="Vidigal T.H.D.A."/>
            <person name="Brescovit A.D."/>
            <person name="Santos A.J."/>
        </authorList>
    </citation>
    <scope>NUCLEOTIDE SEQUENCE [LARGE SCALE GENOMIC DNA]</scope>
</reference>
<keyword evidence="5" id="KW-1185">Reference proteome</keyword>
<feature type="region of interest" description="Disordered" evidence="2">
    <location>
        <begin position="267"/>
        <end position="320"/>
    </location>
</feature>
<feature type="compositionally biased region" description="Low complexity" evidence="2">
    <location>
        <begin position="119"/>
        <end position="139"/>
    </location>
</feature>
<keyword evidence="1" id="KW-0479">Metal-binding</keyword>
<evidence type="ECO:0000313" key="5">
    <source>
        <dbReference type="Proteomes" id="UP000054845"/>
    </source>
</evidence>
<feature type="compositionally biased region" description="Low complexity" evidence="2">
    <location>
        <begin position="269"/>
        <end position="288"/>
    </location>
</feature>
<name>A0A0P1BPG7_9BASI</name>
<dbReference type="PANTHER" id="PTHR45705:SF14">
    <property type="entry name" value="ARF-GAP DOMAIN-CONTAINING PROTEIN"/>
    <property type="match status" value="1"/>
</dbReference>
<dbReference type="STRING" id="401625.A0A0P1BPG7"/>
<dbReference type="InterPro" id="IPR001164">
    <property type="entry name" value="ArfGAP_dom"/>
</dbReference>
<dbReference type="Proteomes" id="UP000054845">
    <property type="component" value="Unassembled WGS sequence"/>
</dbReference>